<dbReference type="GO" id="GO:0000150">
    <property type="term" value="F:DNA strand exchange activity"/>
    <property type="evidence" value="ECO:0007669"/>
    <property type="project" value="InterPro"/>
</dbReference>
<dbReference type="GO" id="GO:0003677">
    <property type="term" value="F:DNA binding"/>
    <property type="evidence" value="ECO:0007669"/>
    <property type="project" value="UniProtKB-KW"/>
</dbReference>
<feature type="domain" description="Resolvase/invertase-type recombinase catalytic" evidence="7">
    <location>
        <begin position="3"/>
        <end position="150"/>
    </location>
</feature>
<dbReference type="PANTHER" id="PTHR30461">
    <property type="entry name" value="DNA-INVERTASE FROM LAMBDOID PROPHAGE"/>
    <property type="match status" value="1"/>
</dbReference>
<reference evidence="9 10" key="1">
    <citation type="journal article" date="2015" name="Nature">
        <title>rRNA introns, odd ribosomes, and small enigmatic genomes across a large radiation of phyla.</title>
        <authorList>
            <person name="Brown C.T."/>
            <person name="Hug L.A."/>
            <person name="Thomas B.C."/>
            <person name="Sharon I."/>
            <person name="Castelle C.J."/>
            <person name="Singh A."/>
            <person name="Wilkins M.J."/>
            <person name="Williams K.H."/>
            <person name="Banfield J.F."/>
        </authorList>
    </citation>
    <scope>NUCLEOTIDE SEQUENCE [LARGE SCALE GENOMIC DNA]</scope>
</reference>
<dbReference type="Gene3D" id="3.90.1750.20">
    <property type="entry name" value="Putative Large Serine Recombinase, Chain B, Domain 2"/>
    <property type="match status" value="1"/>
</dbReference>
<keyword evidence="2" id="KW-0238">DNA-binding</keyword>
<evidence type="ECO:0000256" key="5">
    <source>
        <dbReference type="PROSITE-ProRule" id="PRU10137"/>
    </source>
</evidence>
<keyword evidence="6" id="KW-0175">Coiled coil</keyword>
<dbReference type="Gene3D" id="3.40.50.1390">
    <property type="entry name" value="Resolvase, N-terminal catalytic domain"/>
    <property type="match status" value="1"/>
</dbReference>
<proteinExistence type="predicted"/>
<keyword evidence="1" id="KW-0229">DNA integration</keyword>
<dbReference type="Proteomes" id="UP000034894">
    <property type="component" value="Unassembled WGS sequence"/>
</dbReference>
<evidence type="ECO:0000256" key="2">
    <source>
        <dbReference type="ARBA" id="ARBA00023125"/>
    </source>
</evidence>
<name>A0A0G1DFF3_9BACT</name>
<evidence type="ECO:0000313" key="10">
    <source>
        <dbReference type="Proteomes" id="UP000034894"/>
    </source>
</evidence>
<dbReference type="AlphaFoldDB" id="A0A0G1DFF3"/>
<dbReference type="InterPro" id="IPR011109">
    <property type="entry name" value="DNA_bind_recombinase_dom"/>
</dbReference>
<evidence type="ECO:0000259" key="7">
    <source>
        <dbReference type="PROSITE" id="PS51736"/>
    </source>
</evidence>
<feature type="active site" description="O-(5'-phospho-DNA)-serine intermediate" evidence="4 5">
    <location>
        <position position="11"/>
    </location>
</feature>
<evidence type="ECO:0000256" key="4">
    <source>
        <dbReference type="PIRSR" id="PIRSR606118-50"/>
    </source>
</evidence>
<protein>
    <submittedName>
        <fullName evidence="9">Recombinase</fullName>
    </submittedName>
</protein>
<evidence type="ECO:0000256" key="1">
    <source>
        <dbReference type="ARBA" id="ARBA00022908"/>
    </source>
</evidence>
<dbReference type="GO" id="GO:0015074">
    <property type="term" value="P:DNA integration"/>
    <property type="evidence" value="ECO:0007669"/>
    <property type="project" value="UniProtKB-KW"/>
</dbReference>
<dbReference type="PROSITE" id="PS00397">
    <property type="entry name" value="RECOMBINASES_1"/>
    <property type="match status" value="1"/>
</dbReference>
<feature type="domain" description="Recombinase" evidence="8">
    <location>
        <begin position="157"/>
        <end position="267"/>
    </location>
</feature>
<dbReference type="InterPro" id="IPR006119">
    <property type="entry name" value="Resolv_N"/>
</dbReference>
<dbReference type="InterPro" id="IPR006118">
    <property type="entry name" value="Recombinase_CS"/>
</dbReference>
<evidence type="ECO:0000259" key="8">
    <source>
        <dbReference type="PROSITE" id="PS51737"/>
    </source>
</evidence>
<evidence type="ECO:0000313" key="9">
    <source>
        <dbReference type="EMBL" id="KKS96364.1"/>
    </source>
</evidence>
<dbReference type="EMBL" id="LCFP01000011">
    <property type="protein sequence ID" value="KKS96364.1"/>
    <property type="molecule type" value="Genomic_DNA"/>
</dbReference>
<sequence>MKSCYIYVRVSTEEQAKFGYSISAQKKSCIEYAKKLNHQVVDIFSDEGETATAIDRPGFQEMLNQCEEHSVDAIIVWHTDRFARNETDHFLVREKLSKLGVCLLSVTQPMLDESPEGRLLDTVLAGVNAFYSRDLSRKTKKGLNQKWLEGWWPGWAPLGYENVKNELGKGIVVVDPLKGQLVKEGIILFSTGNYTVKKLQQWLFEKGLRSRTGKTLQFSVVHNLLTNPFYYGLMRWNDMEKIGNHEPLIDKPTYLLNQYILAKHRGFMLRQRKHDFLLRQFIFCDDCKLRYTAEWHYNEKKLARRGGKIAYYHCAKRGGCKSRYVQMEELEKQVEFQFTQLEFSPVFIEAIRIKAKEFLDVNRQNITKQKKGILNQKKALELKRDRLEDRLLDNTIGREIFRRKHIQIESHITALDGRIAELDQKRQLDVTFIDEVLALSRNIYQTYIDAPDFLKRHYIRFFFEKFFVKDKAISNTVLSPLFSVLVRQNLGYIKTCSAPPVGFEPTTFFLTGSRSTVELQGNIDLLRYSKDFTIYSKLNPSFQ</sequence>
<dbReference type="PROSITE" id="PS51736">
    <property type="entry name" value="RECOMBINASES_3"/>
    <property type="match status" value="1"/>
</dbReference>
<feature type="coiled-coil region" evidence="6">
    <location>
        <begin position="363"/>
        <end position="390"/>
    </location>
</feature>
<gene>
    <name evidence="9" type="ORF">UV73_C0011G0036</name>
</gene>
<dbReference type="SUPFAM" id="SSF53041">
    <property type="entry name" value="Resolvase-like"/>
    <property type="match status" value="1"/>
</dbReference>
<dbReference type="InterPro" id="IPR038109">
    <property type="entry name" value="DNA_bind_recomb_sf"/>
</dbReference>
<evidence type="ECO:0000256" key="3">
    <source>
        <dbReference type="ARBA" id="ARBA00023172"/>
    </source>
</evidence>
<dbReference type="Pfam" id="PF00239">
    <property type="entry name" value="Resolvase"/>
    <property type="match status" value="1"/>
</dbReference>
<dbReference type="PROSITE" id="PS51737">
    <property type="entry name" value="RECOMBINASE_DNA_BIND"/>
    <property type="match status" value="1"/>
</dbReference>
<dbReference type="SMART" id="SM00857">
    <property type="entry name" value="Resolvase"/>
    <property type="match status" value="1"/>
</dbReference>
<dbReference type="CDD" id="cd00338">
    <property type="entry name" value="Ser_Recombinase"/>
    <property type="match status" value="1"/>
</dbReference>
<comment type="caution">
    <text evidence="9">The sequence shown here is derived from an EMBL/GenBank/DDBJ whole genome shotgun (WGS) entry which is preliminary data.</text>
</comment>
<keyword evidence="3" id="KW-0233">DNA recombination</keyword>
<dbReference type="STRING" id="1618443.UV73_C0011G0036"/>
<dbReference type="PANTHER" id="PTHR30461:SF23">
    <property type="entry name" value="DNA RECOMBINASE-RELATED"/>
    <property type="match status" value="1"/>
</dbReference>
<organism evidence="9 10">
    <name type="scientific">Candidatus Gottesmanbacteria bacterium GW2011_GWA2_43_14</name>
    <dbReference type="NCBI Taxonomy" id="1618443"/>
    <lineage>
        <taxon>Bacteria</taxon>
        <taxon>Candidatus Gottesmaniibacteriota</taxon>
    </lineage>
</organism>
<dbReference type="Pfam" id="PF13408">
    <property type="entry name" value="Zn_ribbon_recom"/>
    <property type="match status" value="1"/>
</dbReference>
<dbReference type="InterPro" id="IPR025827">
    <property type="entry name" value="Zn_ribbon_recom_dom"/>
</dbReference>
<accession>A0A0G1DFF3</accession>
<dbReference type="Pfam" id="PF07508">
    <property type="entry name" value="Recombinase"/>
    <property type="match status" value="1"/>
</dbReference>
<evidence type="ECO:0000256" key="6">
    <source>
        <dbReference type="SAM" id="Coils"/>
    </source>
</evidence>
<dbReference type="InterPro" id="IPR050639">
    <property type="entry name" value="SSR_resolvase"/>
</dbReference>
<dbReference type="InterPro" id="IPR036162">
    <property type="entry name" value="Resolvase-like_N_sf"/>
</dbReference>